<dbReference type="InterPro" id="IPR005302">
    <property type="entry name" value="MoCF_Sase_C"/>
</dbReference>
<dbReference type="InterPro" id="IPR023753">
    <property type="entry name" value="FAD/NAD-binding_dom"/>
</dbReference>
<reference evidence="11 12" key="1">
    <citation type="submission" date="2016-10" db="EMBL/GenBank/DDBJ databases">
        <authorList>
            <person name="de Groot N.N."/>
        </authorList>
    </citation>
    <scope>NUCLEOTIDE SEQUENCE [LARGE SCALE GENOMIC DNA]</scope>
    <source>
        <strain evidence="11 12">DSM 26424</strain>
    </source>
</reference>
<dbReference type="RefSeq" id="WP_089846480.1">
    <property type="nucleotide sequence ID" value="NZ_FNEJ01000007.1"/>
</dbReference>
<dbReference type="PRINTS" id="PR00469">
    <property type="entry name" value="PNDRDTASEII"/>
</dbReference>
<dbReference type="GO" id="GO:0016651">
    <property type="term" value="F:oxidoreductase activity, acting on NAD(P)H"/>
    <property type="evidence" value="ECO:0007669"/>
    <property type="project" value="TreeGrafter"/>
</dbReference>
<dbReference type="SUPFAM" id="SSF50022">
    <property type="entry name" value="ISP domain"/>
    <property type="match status" value="1"/>
</dbReference>
<keyword evidence="4" id="KW-0479">Metal-binding</keyword>
<evidence type="ECO:0000256" key="5">
    <source>
        <dbReference type="ARBA" id="ARBA00022827"/>
    </source>
</evidence>
<dbReference type="InterPro" id="IPR017941">
    <property type="entry name" value="Rieske_2Fe-2S"/>
</dbReference>
<keyword evidence="7" id="KW-0408">Iron</keyword>
<dbReference type="Gene3D" id="2.102.10.10">
    <property type="entry name" value="Rieske [2Fe-2S] iron-sulphur domain"/>
    <property type="match status" value="1"/>
</dbReference>
<comment type="cofactor">
    <cofactor evidence="1">
        <name>FAD</name>
        <dbReference type="ChEBI" id="CHEBI:57692"/>
    </cofactor>
</comment>
<dbReference type="InterPro" id="IPR036922">
    <property type="entry name" value="Rieske_2Fe-2S_sf"/>
</dbReference>
<dbReference type="InterPro" id="IPR050446">
    <property type="entry name" value="FAD-oxidoreductase/Apoptosis"/>
</dbReference>
<dbReference type="InterPro" id="IPR036188">
    <property type="entry name" value="FAD/NAD-bd_sf"/>
</dbReference>
<protein>
    <submittedName>
        <fullName evidence="11">NADPH-dependent 2,4-dienoyl-CoA reductase, sulfur reductase</fullName>
    </submittedName>
</protein>
<feature type="domain" description="Rieske" evidence="9">
    <location>
        <begin position="627"/>
        <end position="724"/>
    </location>
</feature>
<dbReference type="GO" id="GO:0030151">
    <property type="term" value="F:molybdenum ion binding"/>
    <property type="evidence" value="ECO:0007669"/>
    <property type="project" value="InterPro"/>
</dbReference>
<dbReference type="InterPro" id="IPR011037">
    <property type="entry name" value="Pyrv_Knase-like_insert_dom_sf"/>
</dbReference>
<dbReference type="GO" id="GO:0005737">
    <property type="term" value="C:cytoplasm"/>
    <property type="evidence" value="ECO:0007669"/>
    <property type="project" value="TreeGrafter"/>
</dbReference>
<accession>A0A1G8M5K9</accession>
<dbReference type="PANTHER" id="PTHR43557:SF2">
    <property type="entry name" value="RIESKE DOMAIN-CONTAINING PROTEIN-RELATED"/>
    <property type="match status" value="1"/>
</dbReference>
<gene>
    <name evidence="11" type="ORF">SAMN04487993_1007189</name>
</gene>
<evidence type="ECO:0000313" key="11">
    <source>
        <dbReference type="EMBL" id="SDI63224.1"/>
    </source>
</evidence>
<dbReference type="PROSITE" id="PS51340">
    <property type="entry name" value="MOSC"/>
    <property type="match status" value="1"/>
</dbReference>
<dbReference type="SUPFAM" id="SSF50800">
    <property type="entry name" value="PK beta-barrel domain-like"/>
    <property type="match status" value="1"/>
</dbReference>
<keyword evidence="12" id="KW-1185">Reference proteome</keyword>
<dbReference type="Gene3D" id="3.50.50.60">
    <property type="entry name" value="FAD/NAD(P)-binding domain"/>
    <property type="match status" value="2"/>
</dbReference>
<keyword evidence="3" id="KW-0001">2Fe-2S</keyword>
<dbReference type="SUPFAM" id="SSF51905">
    <property type="entry name" value="FAD/NAD(P)-binding domain"/>
    <property type="match status" value="2"/>
</dbReference>
<dbReference type="PROSITE" id="PS51296">
    <property type="entry name" value="RIESKE"/>
    <property type="match status" value="1"/>
</dbReference>
<evidence type="ECO:0000313" key="12">
    <source>
        <dbReference type="Proteomes" id="UP000199093"/>
    </source>
</evidence>
<dbReference type="Pfam" id="PF07992">
    <property type="entry name" value="Pyr_redox_2"/>
    <property type="match status" value="1"/>
</dbReference>
<evidence type="ECO:0000256" key="4">
    <source>
        <dbReference type="ARBA" id="ARBA00022723"/>
    </source>
</evidence>
<evidence type="ECO:0000259" key="10">
    <source>
        <dbReference type="PROSITE" id="PS51340"/>
    </source>
</evidence>
<dbReference type="STRING" id="555512.SAMN04487993_1007189"/>
<keyword evidence="2" id="KW-0285">Flavoprotein</keyword>
<dbReference type="PRINTS" id="PR00368">
    <property type="entry name" value="FADPNR"/>
</dbReference>
<feature type="domain" description="MOSC" evidence="10">
    <location>
        <begin position="99"/>
        <end position="247"/>
    </location>
</feature>
<organism evidence="11 12">
    <name type="scientific">Salipiger marinus</name>
    <dbReference type="NCBI Taxonomy" id="555512"/>
    <lineage>
        <taxon>Bacteria</taxon>
        <taxon>Pseudomonadati</taxon>
        <taxon>Pseudomonadota</taxon>
        <taxon>Alphaproteobacteria</taxon>
        <taxon>Rhodobacterales</taxon>
        <taxon>Roseobacteraceae</taxon>
        <taxon>Salipiger</taxon>
    </lineage>
</organism>
<evidence type="ECO:0000256" key="1">
    <source>
        <dbReference type="ARBA" id="ARBA00001974"/>
    </source>
</evidence>
<name>A0A1G8M5K9_9RHOB</name>
<evidence type="ECO:0000256" key="2">
    <source>
        <dbReference type="ARBA" id="ARBA00022630"/>
    </source>
</evidence>
<dbReference type="Pfam" id="PF00355">
    <property type="entry name" value="Rieske"/>
    <property type="match status" value="1"/>
</dbReference>
<dbReference type="Proteomes" id="UP000199093">
    <property type="component" value="Unassembled WGS sequence"/>
</dbReference>
<keyword evidence="8" id="KW-0411">Iron-sulfur</keyword>
<sequence>MRESGATGGRARPDAAEVGQLTEIWRYPVSSLAGERLASASLTSEGVEGDRACGIFARDNGANIYPARDARWNAAPLASARLVDGRLEIKAGGGAWMAAPAAAERLTKVFGHGVELRAYGDADQPRYGRAPLHLLSQQALDSLRRHLPGSAIDARRFRPNLLVDLPHLAGDIPEYALLGREFTLGGMRLRGTVPCGRCGFTTLPAGELPQDPDILRALVRQYDRNFGIYCEVLEEGVIELGATLRLAAMPKRVVIVGGGQAGATSARALRRLGHAGPIRILAEERHLPYERPPLSKAGAPAAVILGAEEAARSEITVDLGTPAAALDLQARQLETAEGEVIPYDTLILATGGRARRLPGLNRGHGRVHALRLREDAERLWQVLQPGVRLFILGGGWIGMELAAAARRAEAEVDLFLRGDRLAPRVLPGIVADALAELHRANGVRLHFGAGPAFEEHADRIACRSGGQDLSADHLLVAIGMVANDGIARRAGLDCADGIITDESGATRDPAVFAIGDVARPPAGRIESWQNAERQAEAVARHILGLSPSPSEPPRFWSEQFGRRLQIIGRPSPSAPLVTEAEGFWDFGQFAIGLDRPEQIHRVARRMREAPRASTTAAPVAPVARRRHRLCASHELPEGALVRIEHPGHGPLCATRQNGRVHVTDDRCPHAVAALSEGFVDGGRLICPLHFAEFDLTDGSPHHAPEGCGALRIHPATEQDGQILVDLPC</sequence>
<dbReference type="EMBL" id="FNEJ01000007">
    <property type="protein sequence ID" value="SDI63224.1"/>
    <property type="molecule type" value="Genomic_DNA"/>
</dbReference>
<keyword evidence="5" id="KW-0274">FAD</keyword>
<dbReference type="Gene3D" id="2.40.33.20">
    <property type="entry name" value="PK beta-barrel domain-like"/>
    <property type="match status" value="1"/>
</dbReference>
<dbReference type="Pfam" id="PF03473">
    <property type="entry name" value="MOSC"/>
    <property type="match status" value="1"/>
</dbReference>
<dbReference type="GO" id="GO:0051537">
    <property type="term" value="F:2 iron, 2 sulfur cluster binding"/>
    <property type="evidence" value="ECO:0007669"/>
    <property type="project" value="UniProtKB-KW"/>
</dbReference>
<dbReference type="AlphaFoldDB" id="A0A1G8M5K9"/>
<dbReference type="OrthoDB" id="581532at2"/>
<dbReference type="GO" id="GO:0030170">
    <property type="term" value="F:pyridoxal phosphate binding"/>
    <property type="evidence" value="ECO:0007669"/>
    <property type="project" value="InterPro"/>
</dbReference>
<evidence type="ECO:0000256" key="6">
    <source>
        <dbReference type="ARBA" id="ARBA00023002"/>
    </source>
</evidence>
<evidence type="ECO:0000259" key="9">
    <source>
        <dbReference type="PROSITE" id="PS51296"/>
    </source>
</evidence>
<evidence type="ECO:0000256" key="8">
    <source>
        <dbReference type="ARBA" id="ARBA00023014"/>
    </source>
</evidence>
<keyword evidence="6" id="KW-0560">Oxidoreductase</keyword>
<proteinExistence type="predicted"/>
<evidence type="ECO:0000256" key="7">
    <source>
        <dbReference type="ARBA" id="ARBA00023004"/>
    </source>
</evidence>
<evidence type="ECO:0000256" key="3">
    <source>
        <dbReference type="ARBA" id="ARBA00022714"/>
    </source>
</evidence>
<dbReference type="PANTHER" id="PTHR43557">
    <property type="entry name" value="APOPTOSIS-INDUCING FACTOR 1"/>
    <property type="match status" value="1"/>
</dbReference>